<dbReference type="Gene3D" id="1.10.10.2910">
    <property type="match status" value="1"/>
</dbReference>
<evidence type="ECO:0000313" key="3">
    <source>
        <dbReference type="Proteomes" id="UP000231644"/>
    </source>
</evidence>
<accession>A0A1I1JW76</accession>
<dbReference type="AlphaFoldDB" id="A0A1I1JW76"/>
<evidence type="ECO:0000313" key="2">
    <source>
        <dbReference type="EMBL" id="SFC50738.1"/>
    </source>
</evidence>
<evidence type="ECO:0000259" key="1">
    <source>
        <dbReference type="Pfam" id="PF06114"/>
    </source>
</evidence>
<dbReference type="EMBL" id="FOLX01000001">
    <property type="protein sequence ID" value="SFC50738.1"/>
    <property type="molecule type" value="Genomic_DNA"/>
</dbReference>
<organism evidence="2 3">
    <name type="scientific">Pseudooceanicola nitratireducens</name>
    <dbReference type="NCBI Taxonomy" id="517719"/>
    <lineage>
        <taxon>Bacteria</taxon>
        <taxon>Pseudomonadati</taxon>
        <taxon>Pseudomonadota</taxon>
        <taxon>Alphaproteobacteria</taxon>
        <taxon>Rhodobacterales</taxon>
        <taxon>Paracoccaceae</taxon>
        <taxon>Pseudooceanicola</taxon>
    </lineage>
</organism>
<gene>
    <name evidence="2" type="ORF">SAMN05421762_1148</name>
</gene>
<dbReference type="OrthoDB" id="9794834at2"/>
<feature type="domain" description="IrrE N-terminal-like" evidence="1">
    <location>
        <begin position="37"/>
        <end position="162"/>
    </location>
</feature>
<dbReference type="PANTHER" id="PTHR43236">
    <property type="entry name" value="ANTITOXIN HIGA1"/>
    <property type="match status" value="1"/>
</dbReference>
<dbReference type="Pfam" id="PF06114">
    <property type="entry name" value="Peptidase_M78"/>
    <property type="match status" value="1"/>
</dbReference>
<name>A0A1I1JW76_9RHOB</name>
<sequence>MNMDQDVLDTVARFSKQGPVDVRAIISALGIDYDEKTLPSGASGQITYQDGSFQIVVNAADVEARKRFTAAHELAHFMLHRDLLEKRGKLNRHTDILFGDNAQNNPPAPFSPSHEVQANRYAAELLMPAARVRASWNKAEDNVEQLAKKLGVSLKAMKVRLKNLGLRDTVD</sequence>
<dbReference type="InterPro" id="IPR052345">
    <property type="entry name" value="Rad_response_metalloprotease"/>
</dbReference>
<dbReference type="Proteomes" id="UP000231644">
    <property type="component" value="Unassembled WGS sequence"/>
</dbReference>
<proteinExistence type="predicted"/>
<dbReference type="InterPro" id="IPR010359">
    <property type="entry name" value="IrrE_HExxH"/>
</dbReference>
<dbReference type="PANTHER" id="PTHR43236:SF1">
    <property type="entry name" value="BLL7220 PROTEIN"/>
    <property type="match status" value="1"/>
</dbReference>
<dbReference type="RefSeq" id="WP_093452915.1">
    <property type="nucleotide sequence ID" value="NZ_FNZG01000003.1"/>
</dbReference>
<keyword evidence="3" id="KW-1185">Reference proteome</keyword>
<reference evidence="2 3" key="1">
    <citation type="submission" date="2016-10" db="EMBL/GenBank/DDBJ databases">
        <authorList>
            <person name="de Groot N.N."/>
        </authorList>
    </citation>
    <scope>NUCLEOTIDE SEQUENCE [LARGE SCALE GENOMIC DNA]</scope>
    <source>
        <strain evidence="2 3">DSM 29619</strain>
    </source>
</reference>
<protein>
    <recommendedName>
        <fullName evidence="1">IrrE N-terminal-like domain-containing protein</fullName>
    </recommendedName>
</protein>